<evidence type="ECO:0000259" key="13">
    <source>
        <dbReference type="PROSITE" id="PS50893"/>
    </source>
</evidence>
<comment type="subcellular location">
    <subcellularLocation>
        <location evidence="1">Cell membrane</location>
        <topology evidence="1">Peripheral membrane protein</topology>
    </subcellularLocation>
</comment>
<keyword evidence="2" id="KW-0813">Transport</keyword>
<dbReference type="GO" id="GO:0005886">
    <property type="term" value="C:plasma membrane"/>
    <property type="evidence" value="ECO:0007669"/>
    <property type="project" value="UniProtKB-SubCell"/>
</dbReference>
<dbReference type="GO" id="GO:0015833">
    <property type="term" value="P:peptide transport"/>
    <property type="evidence" value="ECO:0007669"/>
    <property type="project" value="InterPro"/>
</dbReference>
<dbReference type="NCBIfam" id="NF008453">
    <property type="entry name" value="PRK11308.1"/>
    <property type="match status" value="2"/>
</dbReference>
<evidence type="ECO:0000256" key="4">
    <source>
        <dbReference type="ARBA" id="ARBA00022741"/>
    </source>
</evidence>
<evidence type="ECO:0000313" key="15">
    <source>
        <dbReference type="Proteomes" id="UP000546917"/>
    </source>
</evidence>
<evidence type="ECO:0000256" key="6">
    <source>
        <dbReference type="ARBA" id="ARBA00022967"/>
    </source>
</evidence>
<dbReference type="PANTHER" id="PTHR43297:SF13">
    <property type="entry name" value="NICKEL ABC TRANSPORTER, ATP-BINDING PROTEIN"/>
    <property type="match status" value="1"/>
</dbReference>
<dbReference type="InterPro" id="IPR013563">
    <property type="entry name" value="Oligopep_ABC_C"/>
</dbReference>
<evidence type="ECO:0000256" key="11">
    <source>
        <dbReference type="ARBA" id="ARBA00044143"/>
    </source>
</evidence>
<keyword evidence="5 14" id="KW-0067">ATP-binding</keyword>
<dbReference type="Proteomes" id="UP000546917">
    <property type="component" value="Unassembled WGS sequence"/>
</dbReference>
<dbReference type="SMART" id="SM00382">
    <property type="entry name" value="AAA"/>
    <property type="match status" value="2"/>
</dbReference>
<dbReference type="PROSITE" id="PS50893">
    <property type="entry name" value="ABC_TRANSPORTER_2"/>
    <property type="match status" value="2"/>
</dbReference>
<dbReference type="InterPro" id="IPR017871">
    <property type="entry name" value="ABC_transporter-like_CS"/>
</dbReference>
<dbReference type="GO" id="GO:0005524">
    <property type="term" value="F:ATP binding"/>
    <property type="evidence" value="ECO:0007669"/>
    <property type="project" value="UniProtKB-KW"/>
</dbReference>
<dbReference type="InterPro" id="IPR050388">
    <property type="entry name" value="ABC_Ni/Peptide_Import"/>
</dbReference>
<proteinExistence type="predicted"/>
<evidence type="ECO:0000256" key="9">
    <source>
        <dbReference type="ARBA" id="ARBA00038669"/>
    </source>
</evidence>
<dbReference type="PANTHER" id="PTHR43297">
    <property type="entry name" value="OLIGOPEPTIDE TRANSPORT ATP-BINDING PROTEIN APPD"/>
    <property type="match status" value="1"/>
</dbReference>
<name>A0A7K4FPB1_9ARCH</name>
<evidence type="ECO:0000256" key="5">
    <source>
        <dbReference type="ARBA" id="ARBA00022840"/>
    </source>
</evidence>
<dbReference type="AlphaFoldDB" id="A0A7K4FPB1"/>
<keyword evidence="3" id="KW-1003">Cell membrane</keyword>
<evidence type="ECO:0000256" key="1">
    <source>
        <dbReference type="ARBA" id="ARBA00004202"/>
    </source>
</evidence>
<dbReference type="NCBIfam" id="TIGR01727">
    <property type="entry name" value="oligo_HPY"/>
    <property type="match status" value="2"/>
</dbReference>
<evidence type="ECO:0000313" key="14">
    <source>
        <dbReference type="EMBL" id="NOL60853.1"/>
    </source>
</evidence>
<dbReference type="SUPFAM" id="SSF52540">
    <property type="entry name" value="P-loop containing nucleoside triphosphate hydrolases"/>
    <property type="match status" value="2"/>
</dbReference>
<dbReference type="Gene3D" id="3.40.50.300">
    <property type="entry name" value="P-loop containing nucleotide triphosphate hydrolases"/>
    <property type="match status" value="2"/>
</dbReference>
<dbReference type="InterPro" id="IPR027417">
    <property type="entry name" value="P-loop_NTPase"/>
</dbReference>
<comment type="subunit">
    <text evidence="9">The complex is composed of two ATP-binding proteins (NikD and NikE), two transmembrane proteins (NikB and NikC) and a solute-binding protein (NikA).</text>
</comment>
<comment type="catalytic activity">
    <reaction evidence="12">
        <text>Ni(2+)(out) + ATP + H2O = Ni(2+)(in) + ADP + phosphate + H(+)</text>
        <dbReference type="Rhea" id="RHEA:15557"/>
        <dbReference type="ChEBI" id="CHEBI:15377"/>
        <dbReference type="ChEBI" id="CHEBI:15378"/>
        <dbReference type="ChEBI" id="CHEBI:30616"/>
        <dbReference type="ChEBI" id="CHEBI:43474"/>
        <dbReference type="ChEBI" id="CHEBI:49786"/>
        <dbReference type="ChEBI" id="CHEBI:456216"/>
        <dbReference type="EC" id="7.2.2.11"/>
    </reaction>
    <physiologicalReaction direction="left-to-right" evidence="12">
        <dbReference type="Rhea" id="RHEA:15558"/>
    </physiologicalReaction>
</comment>
<evidence type="ECO:0000256" key="12">
    <source>
        <dbReference type="ARBA" id="ARBA00048610"/>
    </source>
</evidence>
<organism evidence="14 15">
    <name type="scientific">Ferroplasma acidiphilum</name>
    <dbReference type="NCBI Taxonomy" id="74969"/>
    <lineage>
        <taxon>Archaea</taxon>
        <taxon>Methanobacteriati</taxon>
        <taxon>Thermoplasmatota</taxon>
        <taxon>Thermoplasmata</taxon>
        <taxon>Thermoplasmatales</taxon>
        <taxon>Ferroplasmaceae</taxon>
        <taxon>Ferroplasma</taxon>
    </lineage>
</organism>
<feature type="domain" description="ABC transporter" evidence="13">
    <location>
        <begin position="363"/>
        <end position="627"/>
    </location>
</feature>
<feature type="domain" description="ABC transporter" evidence="13">
    <location>
        <begin position="16"/>
        <end position="275"/>
    </location>
</feature>
<dbReference type="Pfam" id="PF00005">
    <property type="entry name" value="ABC_tran"/>
    <property type="match status" value="2"/>
</dbReference>
<keyword evidence="4" id="KW-0547">Nucleotide-binding</keyword>
<gene>
    <name evidence="14" type="ORF">HLB00_08450</name>
</gene>
<dbReference type="Pfam" id="PF08352">
    <property type="entry name" value="oligo_HPY"/>
    <property type="match status" value="2"/>
</dbReference>
<keyword evidence="7" id="KW-0406">Ion transport</keyword>
<evidence type="ECO:0000256" key="3">
    <source>
        <dbReference type="ARBA" id="ARBA00022475"/>
    </source>
</evidence>
<dbReference type="GO" id="GO:0016887">
    <property type="term" value="F:ATP hydrolysis activity"/>
    <property type="evidence" value="ECO:0007669"/>
    <property type="project" value="InterPro"/>
</dbReference>
<accession>A0A7K4FPB1</accession>
<evidence type="ECO:0000256" key="8">
    <source>
        <dbReference type="ARBA" id="ARBA00023136"/>
    </source>
</evidence>
<comment type="caution">
    <text evidence="14">The sequence shown here is derived from an EMBL/GenBank/DDBJ whole genome shotgun (WGS) entry which is preliminary data.</text>
</comment>
<dbReference type="InterPro" id="IPR003439">
    <property type="entry name" value="ABC_transporter-like_ATP-bd"/>
</dbReference>
<dbReference type="EMBL" id="JABGBP010000316">
    <property type="protein sequence ID" value="NOL60853.1"/>
    <property type="molecule type" value="Genomic_DNA"/>
</dbReference>
<dbReference type="GO" id="GO:0015413">
    <property type="term" value="F:ABC-type nickel transporter activity"/>
    <property type="evidence" value="ECO:0007669"/>
    <property type="project" value="UniProtKB-EC"/>
</dbReference>
<dbReference type="PROSITE" id="PS00211">
    <property type="entry name" value="ABC_TRANSPORTER_1"/>
    <property type="match status" value="2"/>
</dbReference>
<keyword evidence="8" id="KW-0472">Membrane</keyword>
<dbReference type="InterPro" id="IPR003593">
    <property type="entry name" value="AAA+_ATPase"/>
</dbReference>
<protein>
    <recommendedName>
        <fullName evidence="11">Nickel import system ATP-binding protein NikD</fullName>
        <ecNumber evidence="10">7.2.2.11</ecNumber>
    </recommendedName>
</protein>
<dbReference type="CDD" id="cd03257">
    <property type="entry name" value="ABC_NikE_OppD_transporters"/>
    <property type="match status" value="2"/>
</dbReference>
<keyword evidence="6" id="KW-1278">Translocase</keyword>
<evidence type="ECO:0000256" key="10">
    <source>
        <dbReference type="ARBA" id="ARBA00039098"/>
    </source>
</evidence>
<dbReference type="FunFam" id="3.40.50.300:FF:000016">
    <property type="entry name" value="Oligopeptide ABC transporter ATP-binding component"/>
    <property type="match status" value="1"/>
</dbReference>
<evidence type="ECO:0000256" key="2">
    <source>
        <dbReference type="ARBA" id="ARBA00022448"/>
    </source>
</evidence>
<sequence length="704" mass="79250">MENIENEYNYTGNTILKVENLNVNFKTFNGTVKALRNINLELKDGEILGILGESGSGKSTLALAIMSLLPDNALIDGSILFKGNNYINESKKLTRKQQKEIDAKLRNMRWKDISMIFQGAMNSFNPVYTIGKQIGEVFRIHTNLSKEEINKKVIDVLKIAGLTPNVMKSYPHELSGGMKQRAVIAMALALNPNIVIADEPTTGLDVITQAEIISQIKKLRDTGLIKSMIIISHDIGVVSQLADHIAVFYAGQIMEYGKSRDIYLESKNPYTIELLKSYPSILHAKNHVEGIPGRLPDPTNLPAGCKFADRCYMAQDICRKIEPEKAYVSGEHYSYCHFVNDIQTNSLTSNIDTSFSPGSYNIITVQDLTKYFYLKNNMMSSLYSKNNAYVRAVDHVSLDIKKGEILGIVGESGSGKSTLARLLIGILKPTSGDIEFFFDENQHANVSKLKRKHEDYKEFRRNTQMIFQDPFDSLNPKMTVFNIVSEPIIGHNALKDYSEMEAMVNEALAKSDLYPPEAYLDRYPYELSGGERQRVGIARAIVLKSNFIIADEPTSMLDVSLRASFMNKLNEIRKKDQLTIVYISHDIASVYYLSDRIAVMYLGVVVEIGDANEIITNSLHPYTKALIKSVPSPTPEWDPGKIDIIGEIGNSINVPKGCRFFNRCVYRKDICKDTPPPVKGDSNHWYRCHFTEDELVSIKNERNK</sequence>
<reference evidence="14 15" key="1">
    <citation type="submission" date="2020-05" db="EMBL/GenBank/DDBJ databases">
        <authorList>
            <person name="Zhang R."/>
        </authorList>
    </citation>
    <scope>NUCLEOTIDE SEQUENCE [LARGE SCALE GENOMIC DNA]</scope>
    <source>
        <strain evidence="14 15">DSM 28986</strain>
    </source>
</reference>
<dbReference type="EC" id="7.2.2.11" evidence="10"/>
<evidence type="ECO:0000256" key="7">
    <source>
        <dbReference type="ARBA" id="ARBA00023065"/>
    </source>
</evidence>